<accession>A0ABS8VMI7</accession>
<sequence>MGKVRMTIFGYRLLGVFVLDEIINYVQSLQRQVEFGQQTFETNTMAFGSQGTSGICRGTSLRLVACRLVVDLKERHK</sequence>
<name>A0ABS8VMI7_DATST</name>
<evidence type="ECO:0000313" key="1">
    <source>
        <dbReference type="EMBL" id="MCE0481412.1"/>
    </source>
</evidence>
<dbReference type="Proteomes" id="UP000823775">
    <property type="component" value="Unassembled WGS sequence"/>
</dbReference>
<organism evidence="1 2">
    <name type="scientific">Datura stramonium</name>
    <name type="common">Jimsonweed</name>
    <name type="synonym">Common thornapple</name>
    <dbReference type="NCBI Taxonomy" id="4076"/>
    <lineage>
        <taxon>Eukaryota</taxon>
        <taxon>Viridiplantae</taxon>
        <taxon>Streptophyta</taxon>
        <taxon>Embryophyta</taxon>
        <taxon>Tracheophyta</taxon>
        <taxon>Spermatophyta</taxon>
        <taxon>Magnoliopsida</taxon>
        <taxon>eudicotyledons</taxon>
        <taxon>Gunneridae</taxon>
        <taxon>Pentapetalae</taxon>
        <taxon>asterids</taxon>
        <taxon>lamiids</taxon>
        <taxon>Solanales</taxon>
        <taxon>Solanaceae</taxon>
        <taxon>Solanoideae</taxon>
        <taxon>Datureae</taxon>
        <taxon>Datura</taxon>
    </lineage>
</organism>
<dbReference type="EMBL" id="JACEIK010005402">
    <property type="protein sequence ID" value="MCE0481412.1"/>
    <property type="molecule type" value="Genomic_DNA"/>
</dbReference>
<proteinExistence type="predicted"/>
<reference evidence="1 2" key="1">
    <citation type="journal article" date="2021" name="BMC Genomics">
        <title>Datura genome reveals duplications of psychoactive alkaloid biosynthetic genes and high mutation rate following tissue culture.</title>
        <authorList>
            <person name="Rajewski A."/>
            <person name="Carter-House D."/>
            <person name="Stajich J."/>
            <person name="Litt A."/>
        </authorList>
    </citation>
    <scope>NUCLEOTIDE SEQUENCE [LARGE SCALE GENOMIC DNA]</scope>
    <source>
        <strain evidence="1">AR-01</strain>
    </source>
</reference>
<comment type="caution">
    <text evidence="1">The sequence shown here is derived from an EMBL/GenBank/DDBJ whole genome shotgun (WGS) entry which is preliminary data.</text>
</comment>
<keyword evidence="2" id="KW-1185">Reference proteome</keyword>
<evidence type="ECO:0000313" key="2">
    <source>
        <dbReference type="Proteomes" id="UP000823775"/>
    </source>
</evidence>
<gene>
    <name evidence="1" type="ORF">HAX54_039172</name>
</gene>
<protein>
    <submittedName>
        <fullName evidence="1">Uncharacterized protein</fullName>
    </submittedName>
</protein>
<feature type="non-terminal residue" evidence="1">
    <location>
        <position position="77"/>
    </location>
</feature>